<evidence type="ECO:0000256" key="1">
    <source>
        <dbReference type="SAM" id="MobiDB-lite"/>
    </source>
</evidence>
<sequence length="704" mass="69350">MLGGMGQVDGNLTIDTPNNLCGGGGGGGYWGGAGAVPLNSRFQGGGAGTTYISSDYIGTQLAGSTSGTNITDADWGSSASVGGQGSNTVGNAITNGGHGRIVCQFDIPTLLNESASNNTPVTSSVQTYMVGNDGTLTLKAWGGGGGGSMMAGNGGTEAAGGGGYVTGTLDVKKGQIVRIWNGRGGGGANYTSGAGGSYVGTGGTGGWPDGGTGGMHVSGIFGGGGGSSRVYVDDVLLLVAGGGGGLGIATATTTAGGGGGLTGQNSDTVTVFNTGGSGYRGGVNTARPTDTSTTGTRFQGGNGYVQGSTSGTSNISHGGGGGGGLYGGAGSGSNNGSSTGWLGGAGGSGFIADGKGVLADDWLRDYVALQYSFETAGDLADDGRAVNTQLLDTAPTTTTSGPKYGTKCLTMNGGHLTANIPAIGTQDFTLEGWFNPSSLATGVMMLIGDQSINGLSLHYYPSATVLALRYNNTAGDGSADYKYTDSARAANVWAHYAVVRDINGTRVYKDGVLVTTVTGNPLNITATTLTLGNYRAVSGASTRFVGKIDEVRLTIGVARYRQNFKPTAFRNSFTTGLTATAIAQATNSGAGLPASTGVSGYLAGRGVGAVLKTSGNGNTGGDGQVNYYLATSTVAAVGPIGTVNVSGLDNAAAGAFYPLPGTGTTTVVPYTGARVNYSVDDPAGARIKVEMWGGGGAAARSTIP</sequence>
<accession>A0AB74UN74</accession>
<dbReference type="EMBL" id="PQ287320">
    <property type="protein sequence ID" value="XHV10555.1"/>
    <property type="molecule type" value="Genomic_DNA"/>
</dbReference>
<dbReference type="SUPFAM" id="SSF49899">
    <property type="entry name" value="Concanavalin A-like lectins/glucanases"/>
    <property type="match status" value="1"/>
</dbReference>
<feature type="region of interest" description="Disordered" evidence="1">
    <location>
        <begin position="279"/>
        <end position="302"/>
    </location>
</feature>
<dbReference type="Pfam" id="PF13385">
    <property type="entry name" value="Laminin_G_3"/>
    <property type="match status" value="1"/>
</dbReference>
<protein>
    <submittedName>
        <fullName evidence="2">Uncharacterized protein</fullName>
    </submittedName>
</protein>
<proteinExistence type="predicted"/>
<evidence type="ECO:0000313" key="2">
    <source>
        <dbReference type="EMBL" id="XHV10555.1"/>
    </source>
</evidence>
<gene>
    <name evidence="2" type="ORF">BL57_083</name>
</gene>
<reference evidence="2" key="1">
    <citation type="submission" date="2024-10" db="EMBL/GenBank/DDBJ databases">
        <title>Genetic diversity among independent isolates of the Dolichocephalovirinae subfamily.</title>
        <authorList>
            <person name="Ely B."/>
            <person name="Thomas Q."/>
            <person name="Mohammadi T."/>
        </authorList>
    </citation>
    <scope>NUCLEOTIDE SEQUENCE</scope>
</reference>
<organism evidence="2">
    <name type="scientific">Caulobacter phage BL57</name>
    <dbReference type="NCBI Taxonomy" id="3348355"/>
    <lineage>
        <taxon>Viruses</taxon>
    </lineage>
</organism>
<dbReference type="InterPro" id="IPR013320">
    <property type="entry name" value="ConA-like_dom_sf"/>
</dbReference>
<feature type="compositionally biased region" description="Polar residues" evidence="1">
    <location>
        <begin position="286"/>
        <end position="297"/>
    </location>
</feature>
<name>A0AB74UN74_9VIRU</name>
<dbReference type="Gene3D" id="2.60.120.200">
    <property type="match status" value="1"/>
</dbReference>